<dbReference type="HAMAP" id="MF_02006">
    <property type="entry name" value="Tyr_tRNA_synth_type1"/>
    <property type="match status" value="1"/>
</dbReference>
<reference evidence="14 15" key="1">
    <citation type="journal article" date="2013" name="J. Biotechnol.">
        <title>Genome sequence of Corynebacterium pseudotuberculosis biovar equi strain 258 and prediction of antigenic targets to improve biotechnological vaccine production.</title>
        <authorList>
            <person name="Soares S.C."/>
            <person name="Trost E."/>
            <person name="Ramos R.T."/>
            <person name="Carneiro A.R."/>
            <person name="Santos A.R."/>
            <person name="Pinto A.C."/>
            <person name="Barbosa E."/>
            <person name="Aburjaile F."/>
            <person name="Ali A."/>
            <person name="Diniz C.A."/>
            <person name="Hassan S.S."/>
            <person name="Fiaux K."/>
            <person name="Guimaraes L.C."/>
            <person name="Bakhtiar S.M."/>
            <person name="Pereira U."/>
            <person name="Almeida S.S."/>
            <person name="Abreu V.A."/>
            <person name="Rocha F.S."/>
            <person name="Dorella F.A."/>
            <person name="Miyoshi A."/>
            <person name="Silva A."/>
            <person name="Azevedo V."/>
            <person name="Tauch A."/>
        </authorList>
    </citation>
    <scope>NUCLEOTIDE SEQUENCE [LARGE SCALE GENOMIC DNA]</scope>
    <source>
        <strain evidence="14 15">258</strain>
    </source>
</reference>
<dbReference type="NCBIfam" id="TIGR00234">
    <property type="entry name" value="tyrS"/>
    <property type="match status" value="1"/>
</dbReference>
<dbReference type="KEGG" id="coe:CP258_05000"/>
<dbReference type="Proteomes" id="UP000006465">
    <property type="component" value="Chromosome"/>
</dbReference>
<dbReference type="InterPro" id="IPR024088">
    <property type="entry name" value="Tyr-tRNA-ligase_bac-type"/>
</dbReference>
<dbReference type="Pfam" id="PF00579">
    <property type="entry name" value="tRNA-synt_1b"/>
    <property type="match status" value="1"/>
</dbReference>
<evidence type="ECO:0000256" key="3">
    <source>
        <dbReference type="ARBA" id="ARBA00022598"/>
    </source>
</evidence>
<keyword evidence="5 11" id="KW-0067">ATP-binding</keyword>
<dbReference type="PANTHER" id="PTHR11766:SF0">
    <property type="entry name" value="TYROSINE--TRNA LIGASE, MITOCHONDRIAL"/>
    <property type="match status" value="1"/>
</dbReference>
<dbReference type="InterPro" id="IPR024107">
    <property type="entry name" value="Tyr-tRNA-ligase_bac_1"/>
</dbReference>
<dbReference type="GO" id="GO:0003723">
    <property type="term" value="F:RNA binding"/>
    <property type="evidence" value="ECO:0007669"/>
    <property type="project" value="UniProtKB-KW"/>
</dbReference>
<feature type="short sequence motif" description="'KMSKS' region" evidence="11">
    <location>
        <begin position="233"/>
        <end position="237"/>
    </location>
</feature>
<dbReference type="GO" id="GO:0006437">
    <property type="term" value="P:tyrosyl-tRNA aminoacylation"/>
    <property type="evidence" value="ECO:0007669"/>
    <property type="project" value="UniProtKB-UniRule"/>
</dbReference>
<evidence type="ECO:0000256" key="2">
    <source>
        <dbReference type="ARBA" id="ARBA00022490"/>
    </source>
</evidence>
<evidence type="ECO:0000256" key="11">
    <source>
        <dbReference type="HAMAP-Rule" id="MF_02006"/>
    </source>
</evidence>
<dbReference type="SUPFAM" id="SSF52374">
    <property type="entry name" value="Nucleotidylyl transferase"/>
    <property type="match status" value="1"/>
</dbReference>
<dbReference type="Gene3D" id="3.40.50.620">
    <property type="entry name" value="HUPs"/>
    <property type="match status" value="1"/>
</dbReference>
<dbReference type="InterPro" id="IPR014729">
    <property type="entry name" value="Rossmann-like_a/b/a_fold"/>
</dbReference>
<dbReference type="InterPro" id="IPR054608">
    <property type="entry name" value="SYY-like_C"/>
</dbReference>
<dbReference type="FunFam" id="1.10.240.10:FF:000001">
    <property type="entry name" value="Tyrosine--tRNA ligase"/>
    <property type="match status" value="1"/>
</dbReference>
<dbReference type="AlphaFoldDB" id="A0AAU8PXW1"/>
<dbReference type="PRINTS" id="PR01040">
    <property type="entry name" value="TRNASYNTHTYR"/>
</dbReference>
<protein>
    <recommendedName>
        <fullName evidence="11">Tyrosine--tRNA ligase</fullName>
        <ecNumber evidence="11">6.1.1.1</ecNumber>
    </recommendedName>
    <alternativeName>
        <fullName evidence="11">Tyrosyl-tRNA synthetase</fullName>
        <shortName evidence="11">TyrRS</shortName>
    </alternativeName>
</protein>
<evidence type="ECO:0000256" key="8">
    <source>
        <dbReference type="ARBA" id="ARBA00023146"/>
    </source>
</evidence>
<dbReference type="InterPro" id="IPR002942">
    <property type="entry name" value="S4_RNA-bd"/>
</dbReference>
<dbReference type="Gene3D" id="3.10.290.10">
    <property type="entry name" value="RNA-binding S4 domain"/>
    <property type="match status" value="1"/>
</dbReference>
<evidence type="ECO:0000256" key="6">
    <source>
        <dbReference type="ARBA" id="ARBA00022884"/>
    </source>
</evidence>
<dbReference type="GO" id="GO:0042803">
    <property type="term" value="F:protein homodimerization activity"/>
    <property type="evidence" value="ECO:0007669"/>
    <property type="project" value="UniProtKB-ARBA"/>
</dbReference>
<dbReference type="EMBL" id="CP003540">
    <property type="protein sequence ID" value="AFK16608.1"/>
    <property type="molecule type" value="Genomic_DNA"/>
</dbReference>
<evidence type="ECO:0000256" key="10">
    <source>
        <dbReference type="ARBA" id="ARBA00060965"/>
    </source>
</evidence>
<sequence>MSQHGNIVDELLWRGLINDSTDIDALKEACEQPITLYCGFDPTGDSLHAGHLVPMVMLRRFQQFGHRPLTLAGGATGMIGDPREVGERVMLTEDKVAQNLEAIKGQLRRFVSFESGQNNDAIMVNNADWTAGMSVIEFLRDVGKNFSLNTMLDRETVKRRLASDGISYTEFSYMLLQSNDFVHLRKKYDCILQIGGGDQWGNIISGVDLNRRVDGTKVHALTVPLVTDAQGQKFGKSTGGGKLWLDPEQTSPYSWYQYFLNAGDTVVINYLKWFTFLTESEIAELEVQVAEAPHKREAQRRLAREMTTLVHGEAATKAVELAAQALFGKASLEDLDEQTLIGAVSETPVAEVEEGEPRTIVDLLVAAGLADSKGAARRAVKEGGAYVNNVRISDETWQPSEEDLLHGSLVVLRKGKKNFAGVRFNA</sequence>
<feature type="domain" description="RNA-binding S4" evidence="13">
    <location>
        <begin position="359"/>
        <end position="416"/>
    </location>
</feature>
<dbReference type="InterPro" id="IPR036986">
    <property type="entry name" value="S4_RNA-bd_sf"/>
</dbReference>
<feature type="binding site" evidence="11">
    <location>
        <position position="236"/>
    </location>
    <ligand>
        <name>ATP</name>
        <dbReference type="ChEBI" id="CHEBI:30616"/>
    </ligand>
</feature>
<feature type="binding site" evidence="11">
    <location>
        <position position="173"/>
    </location>
    <ligand>
        <name>L-tyrosine</name>
        <dbReference type="ChEBI" id="CHEBI:58315"/>
    </ligand>
</feature>
<dbReference type="InterPro" id="IPR001412">
    <property type="entry name" value="aa-tRNA-synth_I_CS"/>
</dbReference>
<organism evidence="14 15">
    <name type="scientific">Corynebacterium pseudotuberculosis 258</name>
    <dbReference type="NCBI Taxonomy" id="1168865"/>
    <lineage>
        <taxon>Bacteria</taxon>
        <taxon>Bacillati</taxon>
        <taxon>Actinomycetota</taxon>
        <taxon>Actinomycetes</taxon>
        <taxon>Mycobacteriales</taxon>
        <taxon>Corynebacteriaceae</taxon>
        <taxon>Corynebacterium</taxon>
    </lineage>
</organism>
<dbReference type="SUPFAM" id="SSF55174">
    <property type="entry name" value="Alpha-L RNA-binding motif"/>
    <property type="match status" value="1"/>
</dbReference>
<dbReference type="SMART" id="SM00363">
    <property type="entry name" value="S4"/>
    <property type="match status" value="1"/>
</dbReference>
<comment type="catalytic activity">
    <reaction evidence="9 11">
        <text>tRNA(Tyr) + L-tyrosine + ATP = L-tyrosyl-tRNA(Tyr) + AMP + diphosphate + H(+)</text>
        <dbReference type="Rhea" id="RHEA:10220"/>
        <dbReference type="Rhea" id="RHEA-COMP:9706"/>
        <dbReference type="Rhea" id="RHEA-COMP:9707"/>
        <dbReference type="ChEBI" id="CHEBI:15378"/>
        <dbReference type="ChEBI" id="CHEBI:30616"/>
        <dbReference type="ChEBI" id="CHEBI:33019"/>
        <dbReference type="ChEBI" id="CHEBI:58315"/>
        <dbReference type="ChEBI" id="CHEBI:78442"/>
        <dbReference type="ChEBI" id="CHEBI:78536"/>
        <dbReference type="ChEBI" id="CHEBI:456215"/>
        <dbReference type="EC" id="6.1.1.1"/>
    </reaction>
</comment>
<keyword evidence="4 11" id="KW-0547">Nucleotide-binding</keyword>
<dbReference type="CDD" id="cd00165">
    <property type="entry name" value="S4"/>
    <property type="match status" value="1"/>
</dbReference>
<keyword evidence="3 11" id="KW-0436">Ligase</keyword>
<dbReference type="InterPro" id="IPR002305">
    <property type="entry name" value="aa-tRNA-synth_Ic"/>
</dbReference>
<dbReference type="PROSITE" id="PS50889">
    <property type="entry name" value="S4"/>
    <property type="match status" value="1"/>
</dbReference>
<dbReference type="GO" id="GO:0004831">
    <property type="term" value="F:tyrosine-tRNA ligase activity"/>
    <property type="evidence" value="ECO:0007669"/>
    <property type="project" value="UniProtKB-UniRule"/>
</dbReference>
<keyword evidence="8 11" id="KW-0030">Aminoacyl-tRNA synthetase</keyword>
<dbReference type="InterPro" id="IPR002307">
    <property type="entry name" value="Tyr-tRNA-ligase"/>
</dbReference>
<feature type="binding site" evidence="11">
    <location>
        <position position="177"/>
    </location>
    <ligand>
        <name>L-tyrosine</name>
        <dbReference type="ChEBI" id="CHEBI:58315"/>
    </ligand>
</feature>
<name>A0AAU8PXW1_CORPS</name>
<evidence type="ECO:0000256" key="4">
    <source>
        <dbReference type="ARBA" id="ARBA00022741"/>
    </source>
</evidence>
<dbReference type="RefSeq" id="WP_014523269.1">
    <property type="nucleotide sequence ID" value="NC_017945.3"/>
</dbReference>
<dbReference type="EC" id="6.1.1.1" evidence="11"/>
<comment type="subunit">
    <text evidence="11">Homodimer.</text>
</comment>
<comment type="similarity">
    <text evidence="10 11">Belongs to the class-I aminoacyl-tRNA synthetase family. TyrS type 1 subfamily.</text>
</comment>
<dbReference type="PROSITE" id="PS00178">
    <property type="entry name" value="AA_TRNA_LIGASE_I"/>
    <property type="match status" value="1"/>
</dbReference>
<keyword evidence="7 11" id="KW-0648">Protein biosynthesis</keyword>
<feature type="binding site" evidence="11">
    <location>
        <position position="37"/>
    </location>
    <ligand>
        <name>L-tyrosine</name>
        <dbReference type="ChEBI" id="CHEBI:58315"/>
    </ligand>
</feature>
<evidence type="ECO:0000256" key="7">
    <source>
        <dbReference type="ARBA" id="ARBA00022917"/>
    </source>
</evidence>
<proteinExistence type="inferred from homology"/>
<evidence type="ECO:0000313" key="14">
    <source>
        <dbReference type="EMBL" id="AFK16608.1"/>
    </source>
</evidence>
<evidence type="ECO:0000256" key="12">
    <source>
        <dbReference type="PROSITE-ProRule" id="PRU00182"/>
    </source>
</evidence>
<dbReference type="FunFam" id="3.10.290.10:FF:000014">
    <property type="entry name" value="Tyrosine--tRNA ligase"/>
    <property type="match status" value="1"/>
</dbReference>
<comment type="subcellular location">
    <subcellularLocation>
        <location evidence="1 11">Cytoplasm</location>
    </subcellularLocation>
</comment>
<evidence type="ECO:0000313" key="15">
    <source>
        <dbReference type="Proteomes" id="UP000006465"/>
    </source>
</evidence>
<evidence type="ECO:0000256" key="1">
    <source>
        <dbReference type="ARBA" id="ARBA00004496"/>
    </source>
</evidence>
<gene>
    <name evidence="11" type="primary">tyrS</name>
    <name evidence="14" type="ORF">CP258_05000</name>
</gene>
<dbReference type="CDD" id="cd00805">
    <property type="entry name" value="TyrRS_core"/>
    <property type="match status" value="1"/>
</dbReference>
<dbReference type="GO" id="GO:0005829">
    <property type="term" value="C:cytosol"/>
    <property type="evidence" value="ECO:0007669"/>
    <property type="project" value="TreeGrafter"/>
</dbReference>
<dbReference type="Pfam" id="PF22421">
    <property type="entry name" value="SYY_C-terminal"/>
    <property type="match status" value="1"/>
</dbReference>
<feature type="short sequence motif" description="'HIGH' region" evidence="11">
    <location>
        <begin position="42"/>
        <end position="51"/>
    </location>
</feature>
<evidence type="ECO:0000256" key="9">
    <source>
        <dbReference type="ARBA" id="ARBA00048248"/>
    </source>
</evidence>
<comment type="function">
    <text evidence="11">Catalyzes the attachment of tyrosine to tRNA(Tyr) in a two-step reaction: tyrosine is first activated by ATP to form Tyr-AMP and then transferred to the acceptor end of tRNA(Tyr).</text>
</comment>
<accession>A0AAU8PXW1</accession>
<dbReference type="Gene3D" id="1.10.240.10">
    <property type="entry name" value="Tyrosyl-Transfer RNA Synthetase"/>
    <property type="match status" value="1"/>
</dbReference>
<evidence type="ECO:0000259" key="13">
    <source>
        <dbReference type="SMART" id="SM00363"/>
    </source>
</evidence>
<keyword evidence="6 12" id="KW-0694">RNA-binding</keyword>
<dbReference type="GO" id="GO:0005524">
    <property type="term" value="F:ATP binding"/>
    <property type="evidence" value="ECO:0007669"/>
    <property type="project" value="UniProtKB-UniRule"/>
</dbReference>
<evidence type="ECO:0000256" key="5">
    <source>
        <dbReference type="ARBA" id="ARBA00022840"/>
    </source>
</evidence>
<dbReference type="PANTHER" id="PTHR11766">
    <property type="entry name" value="TYROSYL-TRNA SYNTHETASE"/>
    <property type="match status" value="1"/>
</dbReference>
<keyword evidence="2 11" id="KW-0963">Cytoplasm</keyword>
<dbReference type="FunFam" id="3.40.50.620:FF:000008">
    <property type="entry name" value="Tyrosine--tRNA ligase"/>
    <property type="match status" value="1"/>
</dbReference>